<gene>
    <name evidence="1" type="ORF">LOCC1_G007882</name>
</gene>
<accession>A0A8H8U5Y5</accession>
<evidence type="ECO:0000313" key="2">
    <source>
        <dbReference type="Proteomes" id="UP000443090"/>
    </source>
</evidence>
<protein>
    <submittedName>
        <fullName evidence="1">Uncharacterized protein</fullName>
    </submittedName>
</protein>
<dbReference type="Proteomes" id="UP000443090">
    <property type="component" value="Unassembled WGS sequence"/>
</dbReference>
<keyword evidence="2" id="KW-1185">Reference proteome</keyword>
<reference evidence="1 2" key="1">
    <citation type="submission" date="2018-05" db="EMBL/GenBank/DDBJ databases">
        <title>Genome sequencing and assembly of the regulated plant pathogen Lachnellula willkommii and related sister species for the development of diagnostic species identification markers.</title>
        <authorList>
            <person name="Giroux E."/>
            <person name="Bilodeau G."/>
        </authorList>
    </citation>
    <scope>NUCLEOTIDE SEQUENCE [LARGE SCALE GENOMIC DNA]</scope>
    <source>
        <strain evidence="1 2">CBS 160.35</strain>
    </source>
</reference>
<dbReference type="OrthoDB" id="5043642at2759"/>
<comment type="caution">
    <text evidence="1">The sequence shown here is derived from an EMBL/GenBank/DDBJ whole genome shotgun (WGS) entry which is preliminary data.</text>
</comment>
<organism evidence="1 2">
    <name type="scientific">Lachnellula occidentalis</name>
    <dbReference type="NCBI Taxonomy" id="215460"/>
    <lineage>
        <taxon>Eukaryota</taxon>
        <taxon>Fungi</taxon>
        <taxon>Dikarya</taxon>
        <taxon>Ascomycota</taxon>
        <taxon>Pezizomycotina</taxon>
        <taxon>Leotiomycetes</taxon>
        <taxon>Helotiales</taxon>
        <taxon>Lachnaceae</taxon>
        <taxon>Lachnellula</taxon>
    </lineage>
</organism>
<evidence type="ECO:0000313" key="1">
    <source>
        <dbReference type="EMBL" id="TVY34975.1"/>
    </source>
</evidence>
<dbReference type="InterPro" id="IPR021848">
    <property type="entry name" value="HODM_asu-like"/>
</dbReference>
<dbReference type="EMBL" id="QGMI01001055">
    <property type="protein sequence ID" value="TVY34975.1"/>
    <property type="molecule type" value="Genomic_DNA"/>
</dbReference>
<dbReference type="Pfam" id="PF11927">
    <property type="entry name" value="HODM_asu-like"/>
    <property type="match status" value="1"/>
</dbReference>
<sequence>MGLFSGASFFMAPAGWHIQERIGWQLWVIHGAAAIWDTQLRKAMQKYAAIKMKKAFDICIRFFLGLKGEKPVQPNCYFLKTDNMLFQQEPSADSLPYPSKIEDVHIRHETQKLRRFPRSGAGNVHGSKLSDTNESFARRKRKVMAGNPRWRVIRVDMCKGRSQSPVTKC</sequence>
<dbReference type="AlphaFoldDB" id="A0A8H8U5Y5"/>
<proteinExistence type="predicted"/>
<name>A0A8H8U5Y5_9HELO</name>